<sequence length="132" mass="14192">GRRQAAAAAAARPQAAVKEAAWQQVVEDDTLANITARAIIGGFAGLGQGEVLAPFRDRYFEAISGVWERRSSEVAQTVVVGLYPSWDISADALEAADRFLSDPEVPPALRRLVLEGRAGVERSLRAREFDAG</sequence>
<evidence type="ECO:0000259" key="1">
    <source>
        <dbReference type="Pfam" id="PF11838"/>
    </source>
</evidence>
<organism evidence="2 3">
    <name type="scientific">Mycolicibacterium obuense</name>
    <dbReference type="NCBI Taxonomy" id="1807"/>
    <lineage>
        <taxon>Bacteria</taxon>
        <taxon>Bacillati</taxon>
        <taxon>Actinomycetota</taxon>
        <taxon>Actinomycetes</taxon>
        <taxon>Mycobacteriales</taxon>
        <taxon>Mycobacteriaceae</taxon>
        <taxon>Mycolicibacterium</taxon>
    </lineage>
</organism>
<dbReference type="InterPro" id="IPR024571">
    <property type="entry name" value="ERAP1-like_C_dom"/>
</dbReference>
<dbReference type="EMBL" id="LAUZ02000121">
    <property type="protein sequence ID" value="KKE99122.1"/>
    <property type="molecule type" value="Genomic_DNA"/>
</dbReference>
<gene>
    <name evidence="2" type="ORF">WN67_25725</name>
</gene>
<dbReference type="Proteomes" id="UP000034150">
    <property type="component" value="Unassembled WGS sequence"/>
</dbReference>
<dbReference type="PATRIC" id="fig|1807.13.peg.5732"/>
<evidence type="ECO:0000313" key="3">
    <source>
        <dbReference type="Proteomes" id="UP000034150"/>
    </source>
</evidence>
<feature type="domain" description="ERAP1-like C-terminal" evidence="1">
    <location>
        <begin position="1"/>
        <end position="122"/>
    </location>
</feature>
<name>A0A0M2JW50_9MYCO</name>
<dbReference type="Pfam" id="PF11838">
    <property type="entry name" value="ERAP1_C"/>
    <property type="match status" value="1"/>
</dbReference>
<protein>
    <recommendedName>
        <fullName evidence="1">ERAP1-like C-terminal domain-containing protein</fullName>
    </recommendedName>
</protein>
<evidence type="ECO:0000313" key="2">
    <source>
        <dbReference type="EMBL" id="KKE99122.1"/>
    </source>
</evidence>
<feature type="non-terminal residue" evidence="2">
    <location>
        <position position="1"/>
    </location>
</feature>
<comment type="caution">
    <text evidence="2">The sequence shown here is derived from an EMBL/GenBank/DDBJ whole genome shotgun (WGS) entry which is preliminary data.</text>
</comment>
<dbReference type="STRING" id="1807.MOBUDSM44075_01628"/>
<keyword evidence="3" id="KW-1185">Reference proteome</keyword>
<reference evidence="2 3" key="1">
    <citation type="journal article" date="2015" name="Genome Announc.">
        <title>Draft Genome Sequence of Mycobacterium obuense Strain UC1, Isolated from Patient Sputum.</title>
        <authorList>
            <person name="Greninger A.L."/>
            <person name="Cunningham G."/>
            <person name="Hsu E.D."/>
            <person name="Yu J.M."/>
            <person name="Chiu C.Y."/>
            <person name="Miller S."/>
        </authorList>
    </citation>
    <scope>NUCLEOTIDE SEQUENCE [LARGE SCALE GENOMIC DNA]</scope>
    <source>
        <strain evidence="2 3">UC1</strain>
    </source>
</reference>
<dbReference type="RefSeq" id="WP_046365905.1">
    <property type="nucleotide sequence ID" value="NZ_LAUZ02000121.1"/>
</dbReference>
<accession>A0A0M2JW50</accession>
<dbReference type="AlphaFoldDB" id="A0A0M2JW50"/>
<proteinExistence type="predicted"/>